<evidence type="ECO:0000313" key="4">
    <source>
        <dbReference type="EMBL" id="UYV78176.1"/>
    </source>
</evidence>
<dbReference type="EMBL" id="CP092878">
    <property type="protein sequence ID" value="UYV78176.1"/>
    <property type="molecule type" value="Genomic_DNA"/>
</dbReference>
<dbReference type="CDD" id="cd09276">
    <property type="entry name" value="Rnase_HI_RT_non_LTR"/>
    <property type="match status" value="1"/>
</dbReference>
<dbReference type="Gene3D" id="3.60.10.10">
    <property type="entry name" value="Endonuclease/exonuclease/phosphatase"/>
    <property type="match status" value="1"/>
</dbReference>
<dbReference type="InterPro" id="IPR043502">
    <property type="entry name" value="DNA/RNA_pol_sf"/>
</dbReference>
<keyword evidence="5" id="KW-1185">Reference proteome</keyword>
<dbReference type="SUPFAM" id="SSF56672">
    <property type="entry name" value="DNA/RNA polymerases"/>
    <property type="match status" value="1"/>
</dbReference>
<feature type="region of interest" description="Disordered" evidence="1">
    <location>
        <begin position="60"/>
        <end position="82"/>
    </location>
</feature>
<feature type="domain" description="Reverse transcriptase" evidence="2">
    <location>
        <begin position="568"/>
        <end position="842"/>
    </location>
</feature>
<dbReference type="SUPFAM" id="SSF56219">
    <property type="entry name" value="DNase I-like"/>
    <property type="match status" value="1"/>
</dbReference>
<evidence type="ECO:0000256" key="1">
    <source>
        <dbReference type="SAM" id="MobiDB-lite"/>
    </source>
</evidence>
<reference evidence="4 5" key="1">
    <citation type="submission" date="2022-01" db="EMBL/GenBank/DDBJ databases">
        <title>A chromosomal length assembly of Cordylochernes scorpioides.</title>
        <authorList>
            <person name="Zeh D."/>
            <person name="Zeh J."/>
        </authorList>
    </citation>
    <scope>NUCLEOTIDE SEQUENCE [LARGE SCALE GENOMIC DNA]</scope>
    <source>
        <strain evidence="4">IN4F17</strain>
        <tissue evidence="4">Whole Body</tissue>
    </source>
</reference>
<name>A0ABY6LAK3_9ARAC</name>
<proteinExistence type="predicted"/>
<dbReference type="InterPro" id="IPR036397">
    <property type="entry name" value="RNaseH_sf"/>
</dbReference>
<dbReference type="PANTHER" id="PTHR36688">
    <property type="entry name" value="ENDO/EXONUCLEASE/PHOSPHATASE DOMAIN-CONTAINING PROTEIN"/>
    <property type="match status" value="1"/>
</dbReference>
<dbReference type="Pfam" id="PF00078">
    <property type="entry name" value="RVT_1"/>
    <property type="match status" value="1"/>
</dbReference>
<dbReference type="Pfam" id="PF14529">
    <property type="entry name" value="Exo_endo_phos_2"/>
    <property type="match status" value="1"/>
</dbReference>
<dbReference type="Gene3D" id="3.30.420.10">
    <property type="entry name" value="Ribonuclease H-like superfamily/Ribonuclease H"/>
    <property type="match status" value="1"/>
</dbReference>
<dbReference type="PROSITE" id="PS50879">
    <property type="entry name" value="RNASE_H_1"/>
    <property type="match status" value="1"/>
</dbReference>
<accession>A0ABY6LAK3</accession>
<evidence type="ECO:0000259" key="2">
    <source>
        <dbReference type="PROSITE" id="PS50878"/>
    </source>
</evidence>
<dbReference type="InterPro" id="IPR002156">
    <property type="entry name" value="RNaseH_domain"/>
</dbReference>
<dbReference type="InterPro" id="IPR000477">
    <property type="entry name" value="RT_dom"/>
</dbReference>
<dbReference type="InterPro" id="IPR043128">
    <property type="entry name" value="Rev_trsase/Diguanyl_cyclase"/>
</dbReference>
<dbReference type="PANTHER" id="PTHR36688:SF2">
    <property type="entry name" value="ENDONUCLEASE_EXONUCLEASE_PHOSPHATASE DOMAIN-CONTAINING PROTEIN"/>
    <property type="match status" value="1"/>
</dbReference>
<dbReference type="Pfam" id="PF00075">
    <property type="entry name" value="RNase_H"/>
    <property type="match status" value="1"/>
</dbReference>
<feature type="domain" description="RNase H type-1" evidence="3">
    <location>
        <begin position="1049"/>
        <end position="1181"/>
    </location>
</feature>
<dbReference type="InterPro" id="IPR012337">
    <property type="entry name" value="RNaseH-like_sf"/>
</dbReference>
<evidence type="ECO:0000259" key="3">
    <source>
        <dbReference type="PROSITE" id="PS50879"/>
    </source>
</evidence>
<dbReference type="Proteomes" id="UP001235939">
    <property type="component" value="Chromosome 16"/>
</dbReference>
<gene>
    <name evidence="4" type="ORF">LAZ67_16000373</name>
</gene>
<sequence length="1305" mass="147344">MKANQRLFLILLQVTKLGFIIFIQKQNGNLLFGALQNHLLLRKLYLLELPESYVESPARWTSNNISPDGPSRKPPVTGQSPNAKLNVLQCNINGISTSKSKVKLDEILSLADSKGANIICLQETKLKPNHLFKVKGFKILRKDRPSADGGGGLLTLIKDLSFDEIDTPSTTHTELQAFKIHLPNQRPLKIVNTYHPPQKPGPELDLVSHLLDPNILILGDFNSKHQSWGCSLNNTEGSILSTFIDDNNLTIVSHGPTYISHSYGTPQTLDLTITSPSMQQFIKNSTLKSIGSDHLPLLTEISTSTSLPKSSQRLFWNYKKASWNSFKTLLDSLLSKIPPNSSLEDRWKNWKSAVLISAKQNIPRGNRKFYIPGYRKVLDLLKDEIEDRNQVYQDLIENNNTLLIRDYNHLAAKIKLKADQIKQNKWIEICSSIDPKTSDTKLWKLLHALNQDTPSHSSSNTFKDNSGNPLTDKYSIANHFAHHYSSTAKLNFNLQDKIIGRKSRLTRNLAKSKPSHNIFSKPFQEHELDEALSHLDPTKAPGPDNITGPMLKNLSSHAKLELLSIFNYSWSSSTLPKEWKHATIIPIHKPGKLENHPTNYRPISLTSIPCKIMEHMILNRLTFYLNLNNLLDPHQIAFKKYQSTEDSIFYFVQQTQDSFHHKPTESTIAAFIDLSQAFDRVWKEKLILKLDELGIEGSMLSWISNFLSKRTIQVNFNNIKSKTTRIYQGLPQGSILSPILFNIYLNDVHTSIKPPAKIALYADDIIIWVSKNNLSDAEQSLNKAMKNLQKVTKKLKLSINISKSEICLFTINNHLRHWTPNIFLNNSKLQYSDSPRYLGVTLDPALTFKKHIDTMISKAKNRLKILKKISGLNWGANANILRTTYLALVRPILEYATPAWINASKTNLSKIDRIQASAAKIISGLRGSCPNRIAELESNLLPLHLRRKICFSKFITKKINSPKEHLTGKFIRNWVPNQRLKRPTPLNMAHNSNLLDIPINPKHRTSYPPHKTRNKLICFPHLPDNPHKHETQPELLKALGLQIIEENSSLFDITIYTDGSQLETGLSGSGIAIYKDKILEKICLSHPRHLSVYKSELSAIDTALKDININSPSKIIIYSDSRAAIYTLQSCFSSQEPLLKSIAKSVNRLPANSSVTVQWLPAHVGIPGNELADSLAKAGALGLPEARESTTQLDERDLLRTIKTQCLQEWKSDAAHDWYRAGGTSTGSVLPREQQSLISRLKSGHLRTMTFQNGCKVFPLCTKCNSQPETPRHIIDCIDSSIDELYSSPADTIKNLKLYRLDTLV</sequence>
<dbReference type="Gene3D" id="3.30.70.270">
    <property type="match status" value="1"/>
</dbReference>
<dbReference type="PROSITE" id="PS50878">
    <property type="entry name" value="RT_POL"/>
    <property type="match status" value="1"/>
</dbReference>
<evidence type="ECO:0000313" key="5">
    <source>
        <dbReference type="Proteomes" id="UP001235939"/>
    </source>
</evidence>
<dbReference type="InterPro" id="IPR052560">
    <property type="entry name" value="RdDP_mobile_element"/>
</dbReference>
<dbReference type="InterPro" id="IPR005135">
    <property type="entry name" value="Endo/exonuclease/phosphatase"/>
</dbReference>
<organism evidence="4 5">
    <name type="scientific">Cordylochernes scorpioides</name>
    <dbReference type="NCBI Taxonomy" id="51811"/>
    <lineage>
        <taxon>Eukaryota</taxon>
        <taxon>Metazoa</taxon>
        <taxon>Ecdysozoa</taxon>
        <taxon>Arthropoda</taxon>
        <taxon>Chelicerata</taxon>
        <taxon>Arachnida</taxon>
        <taxon>Pseudoscorpiones</taxon>
        <taxon>Cheliferoidea</taxon>
        <taxon>Chernetidae</taxon>
        <taxon>Cordylochernes</taxon>
    </lineage>
</organism>
<dbReference type="CDD" id="cd01650">
    <property type="entry name" value="RT_nLTR_like"/>
    <property type="match status" value="1"/>
</dbReference>
<dbReference type="SUPFAM" id="SSF53098">
    <property type="entry name" value="Ribonuclease H-like"/>
    <property type="match status" value="1"/>
</dbReference>
<dbReference type="InterPro" id="IPR036691">
    <property type="entry name" value="Endo/exonu/phosph_ase_sf"/>
</dbReference>
<protein>
    <submittedName>
        <fullName evidence="4">Uncharacterized protein</fullName>
    </submittedName>
</protein>